<proteinExistence type="predicted"/>
<evidence type="ECO:0000313" key="4">
    <source>
        <dbReference type="Proteomes" id="UP000237771"/>
    </source>
</evidence>
<name>A0A1M5QC92_9FLAO</name>
<protein>
    <submittedName>
        <fullName evidence="2">Uncharacterized protein</fullName>
    </submittedName>
</protein>
<dbReference type="Gene3D" id="3.50.50.100">
    <property type="match status" value="1"/>
</dbReference>
<dbReference type="AlphaFoldDB" id="A0A1M5QC92"/>
<sequence>MSQRGYFPFRAFVQKNDIGYKKAQVISFHPEGDPSEAKPYVLVEYVFAERKGIREKLRYDFLINETGLKLAFYMTEGLITGTNITFSACTYYHASHASTGPHDLIREIKTTN</sequence>
<dbReference type="EMBL" id="FQWO01000007">
    <property type="protein sequence ID" value="SHH11530.1"/>
    <property type="molecule type" value="Genomic_DNA"/>
</dbReference>
<evidence type="ECO:0000313" key="3">
    <source>
        <dbReference type="Proteomes" id="UP000184384"/>
    </source>
</evidence>
<keyword evidence="4" id="KW-1185">Reference proteome</keyword>
<accession>A0A1M5QC92</accession>
<dbReference type="EMBL" id="PVUB01000007">
    <property type="protein sequence ID" value="PRZ22160.1"/>
    <property type="molecule type" value="Genomic_DNA"/>
</dbReference>
<organism evidence="2 3">
    <name type="scientific">Flavobacterium granuli</name>
    <dbReference type="NCBI Taxonomy" id="280093"/>
    <lineage>
        <taxon>Bacteria</taxon>
        <taxon>Pseudomonadati</taxon>
        <taxon>Bacteroidota</taxon>
        <taxon>Flavobacteriia</taxon>
        <taxon>Flavobacteriales</taxon>
        <taxon>Flavobacteriaceae</taxon>
        <taxon>Flavobacterium</taxon>
    </lineage>
</organism>
<dbReference type="Proteomes" id="UP000184384">
    <property type="component" value="Unassembled WGS sequence"/>
</dbReference>
<reference evidence="2" key="1">
    <citation type="submission" date="2016-11" db="EMBL/GenBank/DDBJ databases">
        <authorList>
            <person name="Jaros S."/>
            <person name="Januszkiewicz K."/>
            <person name="Wedrychowicz H."/>
        </authorList>
    </citation>
    <scope>NUCLEOTIDE SEQUENCE [LARGE SCALE GENOMIC DNA]</scope>
    <source>
        <strain evidence="2">DSM 19729</strain>
    </source>
</reference>
<dbReference type="Proteomes" id="UP000237771">
    <property type="component" value="Unassembled WGS sequence"/>
</dbReference>
<evidence type="ECO:0000313" key="1">
    <source>
        <dbReference type="EMBL" id="PRZ22160.1"/>
    </source>
</evidence>
<dbReference type="STRING" id="280093.SAMN05443373_107162"/>
<evidence type="ECO:0000313" key="2">
    <source>
        <dbReference type="EMBL" id="SHH11530.1"/>
    </source>
</evidence>
<reference evidence="3" key="2">
    <citation type="submission" date="2016-11" db="EMBL/GenBank/DDBJ databases">
        <authorList>
            <person name="Varghese N."/>
            <person name="Submissions S."/>
        </authorList>
    </citation>
    <scope>NUCLEOTIDE SEQUENCE [LARGE SCALE GENOMIC DNA]</scope>
    <source>
        <strain evidence="3">DSM 19729</strain>
    </source>
</reference>
<gene>
    <name evidence="1" type="ORF">BC624_107162</name>
    <name evidence="2" type="ORF">SAMN05443373_107162</name>
</gene>
<reference evidence="1 4" key="3">
    <citation type="submission" date="2018-03" db="EMBL/GenBank/DDBJ databases">
        <title>Genomic Encyclopedia of Archaeal and Bacterial Type Strains, Phase II (KMG-II): from individual species to whole genera.</title>
        <authorList>
            <person name="Goeker M."/>
        </authorList>
    </citation>
    <scope>NUCLEOTIDE SEQUENCE [LARGE SCALE GENOMIC DNA]</scope>
    <source>
        <strain evidence="1 4">DSM 17797</strain>
    </source>
</reference>